<dbReference type="Gene3D" id="3.40.50.150">
    <property type="entry name" value="Vaccinia Virus protein VP39"/>
    <property type="match status" value="1"/>
</dbReference>
<dbReference type="InterPro" id="IPR013216">
    <property type="entry name" value="Methyltransf_11"/>
</dbReference>
<name>A0A1F5HG38_9BACT</name>
<evidence type="ECO:0000313" key="3">
    <source>
        <dbReference type="Proteomes" id="UP000176751"/>
    </source>
</evidence>
<dbReference type="PANTHER" id="PTHR43591">
    <property type="entry name" value="METHYLTRANSFERASE"/>
    <property type="match status" value="1"/>
</dbReference>
<gene>
    <name evidence="2" type="ORF">A2196_04040</name>
</gene>
<evidence type="ECO:0000259" key="1">
    <source>
        <dbReference type="Pfam" id="PF08241"/>
    </source>
</evidence>
<dbReference type="Proteomes" id="UP000176751">
    <property type="component" value="Unassembled WGS sequence"/>
</dbReference>
<dbReference type="AlphaFoldDB" id="A0A1F5HG38"/>
<comment type="caution">
    <text evidence="2">The sequence shown here is derived from an EMBL/GenBank/DDBJ whole genome shotgun (WGS) entry which is preliminary data.</text>
</comment>
<dbReference type="GO" id="GO:0008757">
    <property type="term" value="F:S-adenosylmethionine-dependent methyltransferase activity"/>
    <property type="evidence" value="ECO:0007669"/>
    <property type="project" value="InterPro"/>
</dbReference>
<dbReference type="EMBL" id="MFCA01000004">
    <property type="protein sequence ID" value="OGE03117.1"/>
    <property type="molecule type" value="Genomic_DNA"/>
</dbReference>
<dbReference type="STRING" id="1797737.A2196_04040"/>
<dbReference type="Pfam" id="PF08241">
    <property type="entry name" value="Methyltransf_11"/>
    <property type="match status" value="1"/>
</dbReference>
<organism evidence="2 3">
    <name type="scientific">Candidatus Curtissbacteria bacterium RIFOXYA1_FULL_41_14</name>
    <dbReference type="NCBI Taxonomy" id="1797737"/>
    <lineage>
        <taxon>Bacteria</taxon>
        <taxon>Candidatus Curtissiibacteriota</taxon>
    </lineage>
</organism>
<accession>A0A1F5HG38</accession>
<sequence length="272" mass="31800">MFFTKRSLKKTLLESFWNQPQYIKLSHQFSKNTQDYYWMNILKQKAQNKKRILDIGSTDGTRLKLLKVETQMYGLDIAGTAISIGRKKYPTINFIEADAEKIPFPNSYFDLTYTAFCLEHFIAPEKVISEMIRVTKKNGQIIFVCPNYGSPLINSPSTRHPRILKFIKILNLEILHFLKLNDKTIRWEKIQPKITNKFQPDDDAVNLPYLPNLIWVMKSFGLEIEHASSGWEVSRKGIVKILLFFLKKLGITNLYPIKYWGPDLFLICTKKI</sequence>
<protein>
    <recommendedName>
        <fullName evidence="1">Methyltransferase type 11 domain-containing protein</fullName>
    </recommendedName>
</protein>
<dbReference type="SUPFAM" id="SSF53335">
    <property type="entry name" value="S-adenosyl-L-methionine-dependent methyltransferases"/>
    <property type="match status" value="1"/>
</dbReference>
<proteinExistence type="predicted"/>
<evidence type="ECO:0000313" key="2">
    <source>
        <dbReference type="EMBL" id="OGE03117.1"/>
    </source>
</evidence>
<reference evidence="2 3" key="1">
    <citation type="journal article" date="2016" name="Nat. Commun.">
        <title>Thousands of microbial genomes shed light on interconnected biogeochemical processes in an aquifer system.</title>
        <authorList>
            <person name="Anantharaman K."/>
            <person name="Brown C.T."/>
            <person name="Hug L.A."/>
            <person name="Sharon I."/>
            <person name="Castelle C.J."/>
            <person name="Probst A.J."/>
            <person name="Thomas B.C."/>
            <person name="Singh A."/>
            <person name="Wilkins M.J."/>
            <person name="Karaoz U."/>
            <person name="Brodie E.L."/>
            <person name="Williams K.H."/>
            <person name="Hubbard S.S."/>
            <person name="Banfield J.F."/>
        </authorList>
    </citation>
    <scope>NUCLEOTIDE SEQUENCE [LARGE SCALE GENOMIC DNA]</scope>
</reference>
<feature type="domain" description="Methyltransferase type 11" evidence="1">
    <location>
        <begin position="53"/>
        <end position="143"/>
    </location>
</feature>
<dbReference type="PANTHER" id="PTHR43591:SF24">
    <property type="entry name" value="2-METHOXY-6-POLYPRENYL-1,4-BENZOQUINOL METHYLASE, MITOCHONDRIAL"/>
    <property type="match status" value="1"/>
</dbReference>
<dbReference type="InterPro" id="IPR029063">
    <property type="entry name" value="SAM-dependent_MTases_sf"/>
</dbReference>